<evidence type="ECO:0000313" key="2">
    <source>
        <dbReference type="EMBL" id="CAB9511751.1"/>
    </source>
</evidence>
<organism evidence="2 3">
    <name type="scientific">Seminavis robusta</name>
    <dbReference type="NCBI Taxonomy" id="568900"/>
    <lineage>
        <taxon>Eukaryota</taxon>
        <taxon>Sar</taxon>
        <taxon>Stramenopiles</taxon>
        <taxon>Ochrophyta</taxon>
        <taxon>Bacillariophyta</taxon>
        <taxon>Bacillariophyceae</taxon>
        <taxon>Bacillariophycidae</taxon>
        <taxon>Naviculales</taxon>
        <taxon>Naviculaceae</taxon>
        <taxon>Seminavis</taxon>
    </lineage>
</organism>
<name>A0A9N8HF09_9STRA</name>
<reference evidence="2" key="1">
    <citation type="submission" date="2020-06" db="EMBL/GenBank/DDBJ databases">
        <authorList>
            <consortium name="Plant Systems Biology data submission"/>
        </authorList>
    </citation>
    <scope>NUCLEOTIDE SEQUENCE</scope>
    <source>
        <strain evidence="2">D6</strain>
    </source>
</reference>
<feature type="region of interest" description="Disordered" evidence="1">
    <location>
        <begin position="35"/>
        <end position="54"/>
    </location>
</feature>
<comment type="caution">
    <text evidence="2">The sequence shown here is derived from an EMBL/GenBank/DDBJ whole genome shotgun (WGS) entry which is preliminary data.</text>
</comment>
<feature type="compositionally biased region" description="Low complexity" evidence="1">
    <location>
        <begin position="35"/>
        <end position="51"/>
    </location>
</feature>
<evidence type="ECO:0000313" key="3">
    <source>
        <dbReference type="Proteomes" id="UP001153069"/>
    </source>
</evidence>
<dbReference type="Proteomes" id="UP001153069">
    <property type="component" value="Unassembled WGS sequence"/>
</dbReference>
<accession>A0A9N8HF09</accession>
<keyword evidence="3" id="KW-1185">Reference proteome</keyword>
<proteinExistence type="predicted"/>
<evidence type="ECO:0000256" key="1">
    <source>
        <dbReference type="SAM" id="MobiDB-lite"/>
    </source>
</evidence>
<protein>
    <submittedName>
        <fullName evidence="2">Uncharacterized protein</fullName>
    </submittedName>
</protein>
<gene>
    <name evidence="2" type="ORF">SEMRO_501_G155440.1</name>
</gene>
<sequence length="113" mass="13398">MSFEVPHRMRFDLMASHLATFPFVTHYNFSALEAQEQQQAQQQEQQQQQQQTQNRTFREQFLLDSIRGLQIRQQVEPSLVNHIGYYSERMLVTENGRFSQLNTDVRFMLDAGT</sequence>
<dbReference type="AlphaFoldDB" id="A0A9N8HF09"/>
<dbReference type="EMBL" id="CAICTM010000500">
    <property type="protein sequence ID" value="CAB9511751.1"/>
    <property type="molecule type" value="Genomic_DNA"/>
</dbReference>